<comment type="similarity">
    <text evidence="5">Belongs to the class I-like SAM-binding methyltransferase superfamily. RsmB/NOP family.</text>
</comment>
<keyword evidence="2 5" id="KW-0808">Transferase</keyword>
<dbReference type="Pfam" id="PF01189">
    <property type="entry name" value="Methyltr_RsmB-F"/>
    <property type="match status" value="2"/>
</dbReference>
<protein>
    <recommendedName>
        <fullName evidence="6">SAM-dependent MTase RsmB/NOP-type domain-containing protein</fullName>
    </recommendedName>
</protein>
<feature type="binding site" evidence="5">
    <location>
        <position position="166"/>
    </location>
    <ligand>
        <name>S-adenosyl-L-methionine</name>
        <dbReference type="ChEBI" id="CHEBI:59789"/>
    </ligand>
</feature>
<keyword evidence="4 5" id="KW-0694">RNA-binding</keyword>
<feature type="binding site" evidence="5">
    <location>
        <position position="199"/>
    </location>
    <ligand>
        <name>S-adenosyl-L-methionine</name>
        <dbReference type="ChEBI" id="CHEBI:59789"/>
    </ligand>
</feature>
<dbReference type="InterPro" id="IPR023267">
    <property type="entry name" value="RCMT"/>
</dbReference>
<keyword evidence="1 5" id="KW-0489">Methyltransferase</keyword>
<keyword evidence="3 5" id="KW-0949">S-adenosyl-L-methionine</keyword>
<evidence type="ECO:0000313" key="8">
    <source>
        <dbReference type="EMBL" id="CAH0513633.1"/>
    </source>
</evidence>
<comment type="caution">
    <text evidence="5">Lacks conserved residue(s) required for the propagation of feature annotation.</text>
</comment>
<evidence type="ECO:0000313" key="9">
    <source>
        <dbReference type="Proteomes" id="UP001158986"/>
    </source>
</evidence>
<dbReference type="Proteomes" id="UP001158986">
    <property type="component" value="Unassembled WGS sequence"/>
</dbReference>
<dbReference type="SUPFAM" id="SSF53335">
    <property type="entry name" value="S-adenosyl-L-methionine-dependent methyltransferases"/>
    <property type="match status" value="1"/>
</dbReference>
<dbReference type="EMBL" id="CAKKTJ010000321">
    <property type="protein sequence ID" value="CAH0479818.1"/>
    <property type="molecule type" value="Genomic_DNA"/>
</dbReference>
<dbReference type="GO" id="GO:0001510">
    <property type="term" value="P:RNA methylation"/>
    <property type="evidence" value="ECO:0007669"/>
    <property type="project" value="InterPro"/>
</dbReference>
<dbReference type="PRINTS" id="PR02008">
    <property type="entry name" value="RCMTFAMILY"/>
</dbReference>
<organism evidence="7 10">
    <name type="scientific">Peronospora belbahrii</name>
    <dbReference type="NCBI Taxonomy" id="622444"/>
    <lineage>
        <taxon>Eukaryota</taxon>
        <taxon>Sar</taxon>
        <taxon>Stramenopiles</taxon>
        <taxon>Oomycota</taxon>
        <taxon>Peronosporomycetes</taxon>
        <taxon>Peronosporales</taxon>
        <taxon>Peronosporaceae</taxon>
        <taxon>Peronospora</taxon>
    </lineage>
</organism>
<accession>A0AAU9LFG1</accession>
<feature type="domain" description="SAM-dependent MTase RsmB/NOP-type" evidence="6">
    <location>
        <begin position="49"/>
        <end position="392"/>
    </location>
</feature>
<dbReference type="InterPro" id="IPR049560">
    <property type="entry name" value="MeTrfase_RsmB-F_NOP2_cat"/>
</dbReference>
<evidence type="ECO:0000313" key="7">
    <source>
        <dbReference type="EMBL" id="CAH0479818.1"/>
    </source>
</evidence>
<feature type="active site" description="Nucleophile" evidence="5">
    <location>
        <position position="330"/>
    </location>
</feature>
<evidence type="ECO:0000256" key="1">
    <source>
        <dbReference type="ARBA" id="ARBA00022603"/>
    </source>
</evidence>
<dbReference type="CDD" id="cd02440">
    <property type="entry name" value="AdoMet_MTases"/>
    <property type="match status" value="1"/>
</dbReference>
<sequence>MTISIPWDDQAVWKTSGFLCFLNDHQINTKDLIIPLSSGESLRFFRLKHVATSNEKETQDPRIQLIAANLSQEIAKIDADRARNVVPQAVKWLPGFFSLPMSAPLARADLYQNGQVYGIDISSGFAVSLLEVQPGEHVLDLCCAPGAKLTMIADLLQLRGSVTGVDYSRSRLCACRHLVHKYHLLSADTQWRCRLFHADGRTFNIGPKTECANVDGMEELLDTQEIALRASKDQKRKRKNKSARARDAKQQKCLLVDAALYDKVLVDAECTHDGSIRHLQRLNTVDKWKDYVRDHLNVKEVERIIKLQRALIRNGFNLLRPGGTMIYSTCSMSTKQNEDIVSEFLQDESLAKLDAIARSKDVPCQEGKLPGTLRFTPSQNTSGLFIARVHKAAAGSETLER</sequence>
<dbReference type="Gene3D" id="3.40.50.150">
    <property type="entry name" value="Vaccinia Virus protein VP39"/>
    <property type="match status" value="1"/>
</dbReference>
<reference evidence="7 9" key="1">
    <citation type="submission" date="2021-11" db="EMBL/GenBank/DDBJ databases">
        <authorList>
            <person name="Islam A."/>
            <person name="Islam S."/>
            <person name="Flora M.S."/>
            <person name="Rahman M."/>
            <person name="Ziaur R.M."/>
            <person name="Epstein J.H."/>
            <person name="Hassan M."/>
            <person name="Klassen M."/>
            <person name="Woodard K."/>
            <person name="Webb A."/>
            <person name="Webby R.J."/>
            <person name="El Zowalaty M.E."/>
        </authorList>
    </citation>
    <scope>NUCLEOTIDE SEQUENCE</scope>
    <source>
        <strain evidence="8">Pbs1</strain>
        <strain evidence="7">Pbs3</strain>
    </source>
</reference>
<evidence type="ECO:0000256" key="2">
    <source>
        <dbReference type="ARBA" id="ARBA00022679"/>
    </source>
</evidence>
<evidence type="ECO:0000313" key="10">
    <source>
        <dbReference type="Proteomes" id="UP001160483"/>
    </source>
</evidence>
<dbReference type="AlphaFoldDB" id="A0AAU9LFG1"/>
<gene>
    <name evidence="8" type="ORF">PBS001_LOCUS440</name>
    <name evidence="7" type="ORF">PBS003_LOCUS6449</name>
</gene>
<dbReference type="PANTHER" id="PTHR22807">
    <property type="entry name" value="NOP2 YEAST -RELATED NOL1/NOP2/FMU SUN DOMAIN-CONTAINING"/>
    <property type="match status" value="1"/>
</dbReference>
<proteinExistence type="inferred from homology"/>
<dbReference type="GO" id="GO:0008173">
    <property type="term" value="F:RNA methyltransferase activity"/>
    <property type="evidence" value="ECO:0007669"/>
    <property type="project" value="InterPro"/>
</dbReference>
<evidence type="ECO:0000256" key="4">
    <source>
        <dbReference type="ARBA" id="ARBA00022884"/>
    </source>
</evidence>
<dbReference type="InterPro" id="IPR001678">
    <property type="entry name" value="MeTrfase_RsmB-F_NOP2_dom"/>
</dbReference>
<evidence type="ECO:0000256" key="3">
    <source>
        <dbReference type="ARBA" id="ARBA00022691"/>
    </source>
</evidence>
<feature type="binding site" evidence="5">
    <location>
        <position position="267"/>
    </location>
    <ligand>
        <name>S-adenosyl-L-methionine</name>
        <dbReference type="ChEBI" id="CHEBI:59789"/>
    </ligand>
</feature>
<dbReference type="Proteomes" id="UP001160483">
    <property type="component" value="Unassembled WGS sequence"/>
</dbReference>
<keyword evidence="9" id="KW-1185">Reference proteome</keyword>
<evidence type="ECO:0000256" key="5">
    <source>
        <dbReference type="PROSITE-ProRule" id="PRU01023"/>
    </source>
</evidence>
<dbReference type="PANTHER" id="PTHR22807:SF16">
    <property type="entry name" value="SAM-DEPENDENT MTASE RSMB_NOP-TYPE DOMAIN-CONTAINING PROTEIN"/>
    <property type="match status" value="1"/>
</dbReference>
<dbReference type="InterPro" id="IPR029063">
    <property type="entry name" value="SAM-dependent_MTases_sf"/>
</dbReference>
<name>A0AAU9LFG1_9STRA</name>
<comment type="caution">
    <text evidence="7">The sequence shown here is derived from an EMBL/GenBank/DDBJ whole genome shotgun (WGS) entry which is preliminary data.</text>
</comment>
<evidence type="ECO:0000259" key="6">
    <source>
        <dbReference type="PROSITE" id="PS51686"/>
    </source>
</evidence>
<dbReference type="EMBL" id="CAKLCB010000016">
    <property type="protein sequence ID" value="CAH0513633.1"/>
    <property type="molecule type" value="Genomic_DNA"/>
</dbReference>
<dbReference type="GO" id="GO:0003723">
    <property type="term" value="F:RNA binding"/>
    <property type="evidence" value="ECO:0007669"/>
    <property type="project" value="UniProtKB-UniRule"/>
</dbReference>
<dbReference type="PROSITE" id="PS51686">
    <property type="entry name" value="SAM_MT_RSMB_NOP"/>
    <property type="match status" value="1"/>
</dbReference>